<dbReference type="AlphaFoldDB" id="A0A9P6QUS4"/>
<reference evidence="3" key="1">
    <citation type="journal article" date="2020" name="Fungal Divers.">
        <title>Resolving the Mortierellaceae phylogeny through synthesis of multi-gene phylogenetics and phylogenomics.</title>
        <authorList>
            <person name="Vandepol N."/>
            <person name="Liber J."/>
            <person name="Desiro A."/>
            <person name="Na H."/>
            <person name="Kennedy M."/>
            <person name="Barry K."/>
            <person name="Grigoriev I.V."/>
            <person name="Miller A.N."/>
            <person name="O'Donnell K."/>
            <person name="Stajich J.E."/>
            <person name="Bonito G."/>
        </authorList>
    </citation>
    <scope>NUCLEOTIDE SEQUENCE</scope>
    <source>
        <strain evidence="3">NVP60</strain>
    </source>
</reference>
<feature type="signal peptide" evidence="2">
    <location>
        <begin position="1"/>
        <end position="20"/>
    </location>
</feature>
<dbReference type="EMBL" id="JAAAIN010002383">
    <property type="protein sequence ID" value="KAG0293825.1"/>
    <property type="molecule type" value="Genomic_DNA"/>
</dbReference>
<feature type="region of interest" description="Disordered" evidence="1">
    <location>
        <begin position="68"/>
        <end position="98"/>
    </location>
</feature>
<accession>A0A9P6QUS4</accession>
<dbReference type="OrthoDB" id="10496113at2759"/>
<name>A0A9P6QUS4_9FUNG</name>
<evidence type="ECO:0000313" key="4">
    <source>
        <dbReference type="Proteomes" id="UP000823405"/>
    </source>
</evidence>
<evidence type="ECO:0000256" key="2">
    <source>
        <dbReference type="SAM" id="SignalP"/>
    </source>
</evidence>
<feature type="compositionally biased region" description="Low complexity" evidence="1">
    <location>
        <begin position="68"/>
        <end position="77"/>
    </location>
</feature>
<proteinExistence type="predicted"/>
<dbReference type="Proteomes" id="UP000823405">
    <property type="component" value="Unassembled WGS sequence"/>
</dbReference>
<keyword evidence="2" id="KW-0732">Signal</keyword>
<evidence type="ECO:0000313" key="3">
    <source>
        <dbReference type="EMBL" id="KAG0293825.1"/>
    </source>
</evidence>
<feature type="chain" id="PRO_5040490896" evidence="2">
    <location>
        <begin position="21"/>
        <end position="98"/>
    </location>
</feature>
<sequence length="98" mass="10313">MKIFSLVIAATLVAASLVEGLPQPILDAEGDWVPPVEAQADYDMYARAVKPSSPPTVATSAWATFTSTTAVEPSSTPVKPPKPTRSVVPSVKPPKPTR</sequence>
<protein>
    <submittedName>
        <fullName evidence="3">Uncharacterized protein</fullName>
    </submittedName>
</protein>
<comment type="caution">
    <text evidence="3">The sequence shown here is derived from an EMBL/GenBank/DDBJ whole genome shotgun (WGS) entry which is preliminary data.</text>
</comment>
<keyword evidence="4" id="KW-1185">Reference proteome</keyword>
<organism evidence="3 4">
    <name type="scientific">Linnemannia gamsii</name>
    <dbReference type="NCBI Taxonomy" id="64522"/>
    <lineage>
        <taxon>Eukaryota</taxon>
        <taxon>Fungi</taxon>
        <taxon>Fungi incertae sedis</taxon>
        <taxon>Mucoromycota</taxon>
        <taxon>Mortierellomycotina</taxon>
        <taxon>Mortierellomycetes</taxon>
        <taxon>Mortierellales</taxon>
        <taxon>Mortierellaceae</taxon>
        <taxon>Linnemannia</taxon>
    </lineage>
</organism>
<evidence type="ECO:0000256" key="1">
    <source>
        <dbReference type="SAM" id="MobiDB-lite"/>
    </source>
</evidence>
<feature type="non-terminal residue" evidence="3">
    <location>
        <position position="98"/>
    </location>
</feature>
<gene>
    <name evidence="3" type="ORF">BGZ97_005236</name>
</gene>